<feature type="region of interest" description="Disordered" evidence="1">
    <location>
        <begin position="285"/>
        <end position="304"/>
    </location>
</feature>
<sequence length="312" mass="32657">MLGHRDPRGLFHLARILVAHGGPALKAPALGQVAVDRVVCRCLVGEQVRSHAAGEQLGQQLGGVAQQADRHRLLRLAGATDDLQGLVERPRLTVQITSAQPHLDPRLLALDSQAGGPGHHRRERLGSAHAAKSRGQQPLAGEISGMVLAAHLHEGLIGALHDPLGADIDPGAGGHLAVHGQTRAIELVEVVPGRPARHQVRIGDQHAGRVGMGAEHPDRLAGLHQQGLVVLQTPQGLDDLVVALPVAGGAADAAIDHQLLGPFGHVGVQVVHQHAQRRLGQPALRREGRAGRGTDDAGGIETGHGVLRLGRR</sequence>
<evidence type="ECO:0000256" key="1">
    <source>
        <dbReference type="SAM" id="MobiDB-lite"/>
    </source>
</evidence>
<feature type="region of interest" description="Disordered" evidence="1">
    <location>
        <begin position="109"/>
        <end position="137"/>
    </location>
</feature>
<protein>
    <submittedName>
        <fullName evidence="2">Uncharacterized protein</fullName>
    </submittedName>
</protein>
<dbReference type="EMBL" id="MLJW01004086">
    <property type="protein sequence ID" value="OIQ70673.1"/>
    <property type="molecule type" value="Genomic_DNA"/>
</dbReference>
<evidence type="ECO:0000313" key="2">
    <source>
        <dbReference type="EMBL" id="OIQ70673.1"/>
    </source>
</evidence>
<gene>
    <name evidence="2" type="ORF">GALL_477130</name>
</gene>
<proteinExistence type="predicted"/>
<feature type="compositionally biased region" description="Basic and acidic residues" evidence="1">
    <location>
        <begin position="285"/>
        <end position="295"/>
    </location>
</feature>
<reference evidence="2" key="1">
    <citation type="submission" date="2016-10" db="EMBL/GenBank/DDBJ databases">
        <title>Sequence of Gallionella enrichment culture.</title>
        <authorList>
            <person name="Poehlein A."/>
            <person name="Muehling M."/>
            <person name="Daniel R."/>
        </authorList>
    </citation>
    <scope>NUCLEOTIDE SEQUENCE</scope>
</reference>
<dbReference type="AlphaFoldDB" id="A0A1J5PGC2"/>
<accession>A0A1J5PGC2</accession>
<comment type="caution">
    <text evidence="2">The sequence shown here is derived from an EMBL/GenBank/DDBJ whole genome shotgun (WGS) entry which is preliminary data.</text>
</comment>
<organism evidence="2">
    <name type="scientific">mine drainage metagenome</name>
    <dbReference type="NCBI Taxonomy" id="410659"/>
    <lineage>
        <taxon>unclassified sequences</taxon>
        <taxon>metagenomes</taxon>
        <taxon>ecological metagenomes</taxon>
    </lineage>
</organism>
<name>A0A1J5PGC2_9ZZZZ</name>